<sequence length="377" mass="43295">MIQQFQNLQITLEKAMANTATQMQETITKGSDDSFEKLEKLTTRLQMLEKQHAINKERLEKKISAHQNISVKTISNTNTTTHGEQSKVSSDTLGTSAVEDIKLPNMDVTSKNITSDYIMAESFTDARGEYLKIVTKSGKVVQHYWTKPEYQLRNKLRTLLDFPRWCQELSQFCCARGLDDITEESTLTPSEEYALRELICHSVEDDFAAYQVSNHTASEIYSEILTYVQRRYPREVKDKMWKKIVIDATCANEPKIGEILSNIIFLEKFTEKRPAYRLDDNDINEKLIATLTTDLQVSIGPMILEHKDASGLAPTTLIKLIKEVVWKTQKRLYNGPLDIRECPKCHSTLHSPKNCRKHGSDNSKPEWKDNIDHLRHG</sequence>
<accession>A0AAV5RX99</accession>
<dbReference type="AlphaFoldDB" id="A0AAV5RX99"/>
<evidence type="ECO:0000256" key="1">
    <source>
        <dbReference type="SAM" id="Coils"/>
    </source>
</evidence>
<reference evidence="3 4" key="1">
    <citation type="journal article" date="2023" name="Elife">
        <title>Identification of key yeast species and microbe-microbe interactions impacting larval growth of Drosophila in the wild.</title>
        <authorList>
            <person name="Mure A."/>
            <person name="Sugiura Y."/>
            <person name="Maeda R."/>
            <person name="Honda K."/>
            <person name="Sakurai N."/>
            <person name="Takahashi Y."/>
            <person name="Watada M."/>
            <person name="Katoh T."/>
            <person name="Gotoh A."/>
            <person name="Gotoh Y."/>
            <person name="Taniguchi I."/>
            <person name="Nakamura K."/>
            <person name="Hayashi T."/>
            <person name="Katayama T."/>
            <person name="Uemura T."/>
            <person name="Hattori Y."/>
        </authorList>
    </citation>
    <scope>NUCLEOTIDE SEQUENCE [LARGE SCALE GENOMIC DNA]</scope>
    <source>
        <strain evidence="3 4">KH-74</strain>
    </source>
</reference>
<keyword evidence="1" id="KW-0175">Coiled coil</keyword>
<evidence type="ECO:0000256" key="2">
    <source>
        <dbReference type="SAM" id="MobiDB-lite"/>
    </source>
</evidence>
<feature type="region of interest" description="Disordered" evidence="2">
    <location>
        <begin position="351"/>
        <end position="377"/>
    </location>
</feature>
<evidence type="ECO:0000313" key="3">
    <source>
        <dbReference type="EMBL" id="GMM55791.1"/>
    </source>
</evidence>
<name>A0AAV5RX99_MAUHU</name>
<keyword evidence="4" id="KW-1185">Reference proteome</keyword>
<gene>
    <name evidence="3" type="ORF">DAKH74_024070</name>
</gene>
<feature type="compositionally biased region" description="Basic and acidic residues" evidence="2">
    <location>
        <begin position="358"/>
        <end position="377"/>
    </location>
</feature>
<organism evidence="3 4">
    <name type="scientific">Maudiozyma humilis</name>
    <name type="common">Sour dough yeast</name>
    <name type="synonym">Kazachstania humilis</name>
    <dbReference type="NCBI Taxonomy" id="51915"/>
    <lineage>
        <taxon>Eukaryota</taxon>
        <taxon>Fungi</taxon>
        <taxon>Dikarya</taxon>
        <taxon>Ascomycota</taxon>
        <taxon>Saccharomycotina</taxon>
        <taxon>Saccharomycetes</taxon>
        <taxon>Saccharomycetales</taxon>
        <taxon>Saccharomycetaceae</taxon>
        <taxon>Maudiozyma</taxon>
    </lineage>
</organism>
<comment type="caution">
    <text evidence="3">The sequence shown here is derived from an EMBL/GenBank/DDBJ whole genome shotgun (WGS) entry which is preliminary data.</text>
</comment>
<feature type="coiled-coil region" evidence="1">
    <location>
        <begin position="31"/>
        <end position="58"/>
    </location>
</feature>
<proteinExistence type="predicted"/>
<evidence type="ECO:0000313" key="4">
    <source>
        <dbReference type="Proteomes" id="UP001377567"/>
    </source>
</evidence>
<dbReference type="Proteomes" id="UP001377567">
    <property type="component" value="Unassembled WGS sequence"/>
</dbReference>
<dbReference type="EMBL" id="BTGD01000006">
    <property type="protein sequence ID" value="GMM55791.1"/>
    <property type="molecule type" value="Genomic_DNA"/>
</dbReference>
<protein>
    <submittedName>
        <fullName evidence="3">Uncharacterized protein</fullName>
    </submittedName>
</protein>